<evidence type="ECO:0000313" key="2">
    <source>
        <dbReference type="Proteomes" id="UP001265550"/>
    </source>
</evidence>
<gene>
    <name evidence="1" type="ORF">J2X09_005269</name>
</gene>
<protein>
    <submittedName>
        <fullName evidence="1">Uncharacterized protein</fullName>
    </submittedName>
</protein>
<comment type="caution">
    <text evidence="1">The sequence shown here is derived from an EMBL/GenBank/DDBJ whole genome shotgun (WGS) entry which is preliminary data.</text>
</comment>
<accession>A0ABU1VJM1</accession>
<organism evidence="1 2">
    <name type="scientific">Hydrogenophaga laconesensis</name>
    <dbReference type="NCBI Taxonomy" id="1805971"/>
    <lineage>
        <taxon>Bacteria</taxon>
        <taxon>Pseudomonadati</taxon>
        <taxon>Pseudomonadota</taxon>
        <taxon>Betaproteobacteria</taxon>
        <taxon>Burkholderiales</taxon>
        <taxon>Comamonadaceae</taxon>
        <taxon>Hydrogenophaga</taxon>
    </lineage>
</organism>
<reference evidence="1 2" key="1">
    <citation type="submission" date="2023-07" db="EMBL/GenBank/DDBJ databases">
        <title>Sorghum-associated microbial communities from plants grown in Nebraska, USA.</title>
        <authorList>
            <person name="Schachtman D."/>
        </authorList>
    </citation>
    <scope>NUCLEOTIDE SEQUENCE [LARGE SCALE GENOMIC DNA]</scope>
    <source>
        <strain evidence="1 2">BE240</strain>
    </source>
</reference>
<dbReference type="EMBL" id="JAVDWE010000028">
    <property type="protein sequence ID" value="MDR7097493.1"/>
    <property type="molecule type" value="Genomic_DNA"/>
</dbReference>
<proteinExistence type="predicted"/>
<dbReference type="RefSeq" id="WP_204735883.1">
    <property type="nucleotide sequence ID" value="NZ_JAVDWE010000028.1"/>
</dbReference>
<evidence type="ECO:0000313" key="1">
    <source>
        <dbReference type="EMBL" id="MDR7097493.1"/>
    </source>
</evidence>
<sequence>MATSTYPGIPTDFKSRLKPSADLVERHGTTAKYHGGASFKSKASAAKRTATTLRKTADELKETASAADLQALLRAAQVLDRQAEDLAVFARWADQYKTFSDQRRLGEDTASAQALAQARWGDDPAAYQLDLMLLEECDSLSGGERFGLYVLKNHHRFAGVKPQNFMLSGYRSTSLTGADERTNTAHRIASIDARSSRYERASGEAMAMIGRDIFDAYVADRRAALGRAEQNNP</sequence>
<keyword evidence="2" id="KW-1185">Reference proteome</keyword>
<name>A0ABU1VJM1_9BURK</name>
<dbReference type="Proteomes" id="UP001265550">
    <property type="component" value="Unassembled WGS sequence"/>
</dbReference>